<feature type="region of interest" description="Disordered" evidence="1">
    <location>
        <begin position="1"/>
        <end position="35"/>
    </location>
</feature>
<organism evidence="3 4">
    <name type="scientific">Variovorax ginsengisoli</name>
    <dbReference type="NCBI Taxonomy" id="363844"/>
    <lineage>
        <taxon>Bacteria</taxon>
        <taxon>Pseudomonadati</taxon>
        <taxon>Pseudomonadota</taxon>
        <taxon>Betaproteobacteria</taxon>
        <taxon>Burkholderiales</taxon>
        <taxon>Comamonadaceae</taxon>
        <taxon>Variovorax</taxon>
    </lineage>
</organism>
<name>A0ABT8SC53_9BURK</name>
<sequence length="59" mass="6283">MSRPSADSQPQSFSSFASLNRADQTHAPRAPSRSKERVVGFLLAGLVAVLAICLIIGTR</sequence>
<evidence type="ECO:0000256" key="2">
    <source>
        <dbReference type="SAM" id="Phobius"/>
    </source>
</evidence>
<keyword evidence="2" id="KW-1133">Transmembrane helix</keyword>
<evidence type="ECO:0000313" key="4">
    <source>
        <dbReference type="Proteomes" id="UP001169027"/>
    </source>
</evidence>
<keyword evidence="2" id="KW-0812">Transmembrane</keyword>
<keyword evidence="4" id="KW-1185">Reference proteome</keyword>
<feature type="transmembrane region" description="Helical" evidence="2">
    <location>
        <begin position="38"/>
        <end position="57"/>
    </location>
</feature>
<comment type="caution">
    <text evidence="3">The sequence shown here is derived from an EMBL/GenBank/DDBJ whole genome shotgun (WGS) entry which is preliminary data.</text>
</comment>
<evidence type="ECO:0000256" key="1">
    <source>
        <dbReference type="SAM" id="MobiDB-lite"/>
    </source>
</evidence>
<dbReference type="EMBL" id="JAUKVY010000028">
    <property type="protein sequence ID" value="MDO1536500.1"/>
    <property type="molecule type" value="Genomic_DNA"/>
</dbReference>
<accession>A0ABT8SC53</accession>
<proteinExistence type="predicted"/>
<dbReference type="Proteomes" id="UP001169027">
    <property type="component" value="Unassembled WGS sequence"/>
</dbReference>
<reference evidence="3" key="1">
    <citation type="submission" date="2023-06" db="EMBL/GenBank/DDBJ databases">
        <authorList>
            <person name="Jiang Y."/>
            <person name="Liu Q."/>
        </authorList>
    </citation>
    <scope>NUCLEOTIDE SEQUENCE</scope>
    <source>
        <strain evidence="3">CGMCC 1.12090</strain>
    </source>
</reference>
<feature type="compositionally biased region" description="Polar residues" evidence="1">
    <location>
        <begin position="1"/>
        <end position="22"/>
    </location>
</feature>
<keyword evidence="2" id="KW-0472">Membrane</keyword>
<gene>
    <name evidence="3" type="ORF">Q2T77_29870</name>
</gene>
<protein>
    <submittedName>
        <fullName evidence="3">Uncharacterized protein</fullName>
    </submittedName>
</protein>
<dbReference type="RefSeq" id="WP_301814575.1">
    <property type="nucleotide sequence ID" value="NZ_JAUJZH010000028.1"/>
</dbReference>
<evidence type="ECO:0000313" key="3">
    <source>
        <dbReference type="EMBL" id="MDO1536500.1"/>
    </source>
</evidence>